<dbReference type="EMBL" id="JACHGK010000010">
    <property type="protein sequence ID" value="MBB6446316.1"/>
    <property type="molecule type" value="Genomic_DNA"/>
</dbReference>
<comment type="caution">
    <text evidence="2">The sequence shown here is derived from an EMBL/GenBank/DDBJ whole genome shotgun (WGS) entry which is preliminary data.</text>
</comment>
<organism evidence="2 3">
    <name type="scientific">Bacillus benzoevorans</name>
    <dbReference type="NCBI Taxonomy" id="1456"/>
    <lineage>
        <taxon>Bacteria</taxon>
        <taxon>Bacillati</taxon>
        <taxon>Bacillota</taxon>
        <taxon>Bacilli</taxon>
        <taxon>Bacillales</taxon>
        <taxon>Bacillaceae</taxon>
        <taxon>Bacillus</taxon>
    </lineage>
</organism>
<gene>
    <name evidence="2" type="ORF">HNR53_002973</name>
</gene>
<keyword evidence="1" id="KW-1133">Transmembrane helix</keyword>
<evidence type="ECO:0000313" key="2">
    <source>
        <dbReference type="EMBL" id="MBB6446316.1"/>
    </source>
</evidence>
<feature type="transmembrane region" description="Helical" evidence="1">
    <location>
        <begin position="120"/>
        <end position="140"/>
    </location>
</feature>
<protein>
    <submittedName>
        <fullName evidence="2">Uncharacterized protein</fullName>
    </submittedName>
</protein>
<feature type="transmembrane region" description="Helical" evidence="1">
    <location>
        <begin position="66"/>
        <end position="88"/>
    </location>
</feature>
<dbReference type="Proteomes" id="UP000531594">
    <property type="component" value="Unassembled WGS sequence"/>
</dbReference>
<dbReference type="RefSeq" id="WP_184527183.1">
    <property type="nucleotide sequence ID" value="NZ_JACHGK010000010.1"/>
</dbReference>
<reference evidence="2 3" key="1">
    <citation type="submission" date="2020-08" db="EMBL/GenBank/DDBJ databases">
        <title>Genomic Encyclopedia of Type Strains, Phase IV (KMG-IV): sequencing the most valuable type-strain genomes for metagenomic binning, comparative biology and taxonomic classification.</title>
        <authorList>
            <person name="Goeker M."/>
        </authorList>
    </citation>
    <scope>NUCLEOTIDE SEQUENCE [LARGE SCALE GENOMIC DNA]</scope>
    <source>
        <strain evidence="2 3">DSM 5391</strain>
    </source>
</reference>
<keyword evidence="3" id="KW-1185">Reference proteome</keyword>
<accession>A0A7X0HVF3</accession>
<sequence>MEEAKLISQPEKRWKMVVFTIFAAIFSLGGLFLLESLPEGLLPWATFGCPGCNPGDPNYPLDTSRWFGAQHGATVGILFTGSLITLLWRPWNKPLLLQFYSLGFVIFSLVYFLFSLGEIPLATFLIFFIPLILLAVFYPGKGLWSNMFKEANFHRLLLFMTIIALVVLFPVTWDHAVLQLKGGDEFSPNGRWTGSVNLSITLVFASLLASTRKPGWKPLTIIIGIAYLYLGAAALTVPDQPGSWGTTGGIVSIIGGIAYLLCAFYKKKE</sequence>
<keyword evidence="1" id="KW-0812">Transmembrane</keyword>
<feature type="transmembrane region" description="Helical" evidence="1">
    <location>
        <begin position="152"/>
        <end position="172"/>
    </location>
</feature>
<evidence type="ECO:0000256" key="1">
    <source>
        <dbReference type="SAM" id="Phobius"/>
    </source>
</evidence>
<keyword evidence="1" id="KW-0472">Membrane</keyword>
<proteinExistence type="predicted"/>
<feature type="transmembrane region" description="Helical" evidence="1">
    <location>
        <begin position="95"/>
        <end position="114"/>
    </location>
</feature>
<feature type="transmembrane region" description="Helical" evidence="1">
    <location>
        <begin position="192"/>
        <end position="211"/>
    </location>
</feature>
<feature type="transmembrane region" description="Helical" evidence="1">
    <location>
        <begin position="16"/>
        <end position="34"/>
    </location>
</feature>
<feature type="transmembrane region" description="Helical" evidence="1">
    <location>
        <begin position="243"/>
        <end position="265"/>
    </location>
</feature>
<dbReference type="AlphaFoldDB" id="A0A7X0HVF3"/>
<name>A0A7X0HVF3_9BACI</name>
<feature type="transmembrane region" description="Helical" evidence="1">
    <location>
        <begin position="218"/>
        <end position="237"/>
    </location>
</feature>
<evidence type="ECO:0000313" key="3">
    <source>
        <dbReference type="Proteomes" id="UP000531594"/>
    </source>
</evidence>